<evidence type="ECO:0000313" key="2">
    <source>
        <dbReference type="EMBL" id="ASB90077.1"/>
    </source>
</evidence>
<keyword evidence="3" id="KW-1185">Reference proteome</keyword>
<evidence type="ECO:0000313" key="3">
    <source>
        <dbReference type="Proteomes" id="UP000196877"/>
    </source>
</evidence>
<protein>
    <submittedName>
        <fullName evidence="2">Uncharacterized protein</fullName>
    </submittedName>
</protein>
<dbReference type="GeneID" id="92852488"/>
<proteinExistence type="predicted"/>
<gene>
    <name evidence="2" type="ORF">S101395_03571</name>
</gene>
<accession>A0ABM6LL48</accession>
<dbReference type="EMBL" id="CP021920">
    <property type="protein sequence ID" value="ASB90077.1"/>
    <property type="molecule type" value="Genomic_DNA"/>
</dbReference>
<sequence>MGYLPPVYHDQYVQYANRTISQKSNYAYIQKTAFVQSERSYREVEKRVENQTSAERRVQEQKRKKGMEQRISEKRNIGRYVNESV</sequence>
<dbReference type="Proteomes" id="UP000196877">
    <property type="component" value="Chromosome"/>
</dbReference>
<dbReference type="RefSeq" id="WP_006636873.1">
    <property type="nucleotide sequence ID" value="NZ_BORD01000002.1"/>
</dbReference>
<evidence type="ECO:0000256" key="1">
    <source>
        <dbReference type="SAM" id="MobiDB-lite"/>
    </source>
</evidence>
<name>A0ABM6LL48_9BACI</name>
<reference evidence="2 3" key="1">
    <citation type="submission" date="2017-06" db="EMBL/GenBank/DDBJ databases">
        <title>Genome sequence of Bacillus sonorensis strain SRCM101395.</title>
        <authorList>
            <person name="Cho S.H."/>
        </authorList>
    </citation>
    <scope>NUCLEOTIDE SEQUENCE [LARGE SCALE GENOMIC DNA]</scope>
    <source>
        <strain evidence="2 3">SRCM101395</strain>
    </source>
</reference>
<feature type="region of interest" description="Disordered" evidence="1">
    <location>
        <begin position="47"/>
        <end position="71"/>
    </location>
</feature>
<organism evidence="2 3">
    <name type="scientific">Bacillus sonorensis</name>
    <dbReference type="NCBI Taxonomy" id="119858"/>
    <lineage>
        <taxon>Bacteria</taxon>
        <taxon>Bacillati</taxon>
        <taxon>Bacillota</taxon>
        <taxon>Bacilli</taxon>
        <taxon>Bacillales</taxon>
        <taxon>Bacillaceae</taxon>
        <taxon>Bacillus</taxon>
    </lineage>
</organism>